<keyword evidence="3" id="KW-1185">Reference proteome</keyword>
<reference evidence="2 3" key="1">
    <citation type="submission" date="2024-09" db="EMBL/GenBank/DDBJ databases">
        <authorList>
            <person name="Sun Q."/>
            <person name="Mori K."/>
        </authorList>
    </citation>
    <scope>NUCLEOTIDE SEQUENCE [LARGE SCALE GENOMIC DNA]</scope>
    <source>
        <strain evidence="2 3">JCM 3331</strain>
    </source>
</reference>
<name>A0ABV5QYW2_9ACTN</name>
<feature type="compositionally biased region" description="Low complexity" evidence="1">
    <location>
        <begin position="97"/>
        <end position="107"/>
    </location>
</feature>
<proteinExistence type="predicted"/>
<protein>
    <submittedName>
        <fullName evidence="2">Uncharacterized protein</fullName>
    </submittedName>
</protein>
<evidence type="ECO:0000313" key="2">
    <source>
        <dbReference type="EMBL" id="MFB9570761.1"/>
    </source>
</evidence>
<accession>A0ABV5QYW2</accession>
<gene>
    <name evidence="2" type="ORF">ACFFTL_00030</name>
</gene>
<sequence>MLFATTAKPMATEETPGAFWRELRLLAVDATCRGVADTEANEAAFGRPGSGRGSSRSAFPQVRMADLVEVGSHAVLDAELAGCRTGRSPWSAGYPFGRPGPSRPGRS</sequence>
<organism evidence="2 3">
    <name type="scientific">Streptomyces yanii</name>
    <dbReference type="NCBI Taxonomy" id="78510"/>
    <lineage>
        <taxon>Bacteria</taxon>
        <taxon>Bacillati</taxon>
        <taxon>Actinomycetota</taxon>
        <taxon>Actinomycetes</taxon>
        <taxon>Kitasatosporales</taxon>
        <taxon>Streptomycetaceae</taxon>
        <taxon>Streptomyces</taxon>
    </lineage>
</organism>
<evidence type="ECO:0000313" key="3">
    <source>
        <dbReference type="Proteomes" id="UP001589710"/>
    </source>
</evidence>
<feature type="region of interest" description="Disordered" evidence="1">
    <location>
        <begin position="86"/>
        <end position="107"/>
    </location>
</feature>
<evidence type="ECO:0000256" key="1">
    <source>
        <dbReference type="SAM" id="MobiDB-lite"/>
    </source>
</evidence>
<comment type="caution">
    <text evidence="2">The sequence shown here is derived from an EMBL/GenBank/DDBJ whole genome shotgun (WGS) entry which is preliminary data.</text>
</comment>
<dbReference type="Proteomes" id="UP001589710">
    <property type="component" value="Unassembled WGS sequence"/>
</dbReference>
<dbReference type="RefSeq" id="WP_345511948.1">
    <property type="nucleotide sequence ID" value="NZ_BAAAXD010000012.1"/>
</dbReference>
<dbReference type="EMBL" id="JBHMCG010000004">
    <property type="protein sequence ID" value="MFB9570761.1"/>
    <property type="molecule type" value="Genomic_DNA"/>
</dbReference>